<dbReference type="EMBL" id="CP017315">
    <property type="protein sequence ID" value="AQS41457.1"/>
    <property type="molecule type" value="Genomic_DNA"/>
</dbReference>
<dbReference type="Proteomes" id="UP000188912">
    <property type="component" value="Chromosome"/>
</dbReference>
<keyword evidence="3 9" id="KW-0963">Cytoplasm</keyword>
<dbReference type="GO" id="GO:0009245">
    <property type="term" value="P:lipid A biosynthetic process"/>
    <property type="evidence" value="ECO:0007669"/>
    <property type="project" value="UniProtKB-UniRule"/>
</dbReference>
<dbReference type="FunFam" id="3.10.129.10:FF:000001">
    <property type="entry name" value="3-hydroxyacyl-[acyl-carrier-protein] dehydratase FabZ"/>
    <property type="match status" value="1"/>
</dbReference>
<dbReference type="EC" id="4.2.1.59" evidence="9"/>
<dbReference type="GO" id="GO:0006633">
    <property type="term" value="P:fatty acid biosynthetic process"/>
    <property type="evidence" value="ECO:0007669"/>
    <property type="project" value="UniProtKB-UniRule"/>
</dbReference>
<keyword evidence="11" id="KW-1185">Reference proteome</keyword>
<evidence type="ECO:0000256" key="2">
    <source>
        <dbReference type="ARBA" id="ARBA00009174"/>
    </source>
</evidence>
<dbReference type="AlphaFoldDB" id="A0A1U9JUA9"/>
<dbReference type="SUPFAM" id="SSF54637">
    <property type="entry name" value="Thioesterase/thiol ester dehydrase-isomerase"/>
    <property type="match status" value="1"/>
</dbReference>
<sequence>MTKTNHKKRLETADIQRLMVALPHRYPFLLVDRIIDIDGDETATGIKNVTASEPHFAGHFPDKPIMPGVLIIEAMAQTAGAISLFQRGVDQPGIVYFMTIDNAKFRKPVIPGDRLLLHVKKLKQRRGISRYACVAEVDGLRVAEAEVKAMIGVDDSEA</sequence>
<comment type="function">
    <text evidence="8 9">Involved in unsaturated fatty acids biosynthesis. Catalyzes the dehydration of short chain beta-hydroxyacyl-ACPs and long chain saturated and unsaturated beta-hydroxyacyl-ACPs.</text>
</comment>
<dbReference type="InterPro" id="IPR010084">
    <property type="entry name" value="FabZ"/>
</dbReference>
<dbReference type="PANTHER" id="PTHR30272">
    <property type="entry name" value="3-HYDROXYACYL-[ACYL-CARRIER-PROTEIN] DEHYDRATASE"/>
    <property type="match status" value="1"/>
</dbReference>
<proteinExistence type="inferred from homology"/>
<comment type="similarity">
    <text evidence="2 9">Belongs to the thioester dehydratase family. FabZ subfamily.</text>
</comment>
<evidence type="ECO:0000256" key="9">
    <source>
        <dbReference type="HAMAP-Rule" id="MF_00406"/>
    </source>
</evidence>
<feature type="active site" evidence="9">
    <location>
        <position position="59"/>
    </location>
</feature>
<dbReference type="NCBIfam" id="NF000582">
    <property type="entry name" value="PRK00006.1"/>
    <property type="match status" value="1"/>
</dbReference>
<organism evidence="10 11">
    <name type="scientific">Candidatus Tokpelaia hoelldobleri</name>
    <dbReference type="NCBI Taxonomy" id="1902579"/>
    <lineage>
        <taxon>Bacteria</taxon>
        <taxon>Pseudomonadati</taxon>
        <taxon>Pseudomonadota</taxon>
        <taxon>Alphaproteobacteria</taxon>
        <taxon>Hyphomicrobiales</taxon>
        <taxon>Candidatus Tokpelaia</taxon>
    </lineage>
</organism>
<dbReference type="PANTHER" id="PTHR30272:SF1">
    <property type="entry name" value="3-HYDROXYACYL-[ACYL-CARRIER-PROTEIN] DEHYDRATASE"/>
    <property type="match status" value="1"/>
</dbReference>
<evidence type="ECO:0000313" key="10">
    <source>
        <dbReference type="EMBL" id="AQS41457.1"/>
    </source>
</evidence>
<evidence type="ECO:0000313" key="11">
    <source>
        <dbReference type="Proteomes" id="UP000188912"/>
    </source>
</evidence>
<gene>
    <name evidence="9 10" type="primary">fabZ</name>
    <name evidence="10" type="ORF">BHV28_07570</name>
</gene>
<dbReference type="STRING" id="1902579.BHV28_07570"/>
<dbReference type="NCBIfam" id="TIGR01750">
    <property type="entry name" value="fabZ"/>
    <property type="match status" value="1"/>
</dbReference>
<name>A0A1U9JUA9_9HYPH</name>
<protein>
    <recommendedName>
        <fullName evidence="9">3-hydroxyacyl-[acyl-carrier-protein] dehydratase FabZ</fullName>
        <ecNumber evidence="9">4.2.1.59</ecNumber>
    </recommendedName>
    <alternativeName>
        <fullName evidence="9">(3R)-hydroxymyristoyl-[acyl-carrier-protein] dehydratase</fullName>
        <shortName evidence="9">(3R)-hydroxymyristoyl-ACP dehydrase</shortName>
    </alternativeName>
    <alternativeName>
        <fullName evidence="9">Beta-hydroxyacyl-ACP dehydratase</fullName>
    </alternativeName>
</protein>
<dbReference type="KEGG" id="thd:BHV28_07570"/>
<evidence type="ECO:0000256" key="1">
    <source>
        <dbReference type="ARBA" id="ARBA00004496"/>
    </source>
</evidence>
<dbReference type="InterPro" id="IPR029069">
    <property type="entry name" value="HotDog_dom_sf"/>
</dbReference>
<evidence type="ECO:0000256" key="8">
    <source>
        <dbReference type="ARBA" id="ARBA00025049"/>
    </source>
</evidence>
<keyword evidence="4 9" id="KW-0444">Lipid biosynthesis</keyword>
<accession>A0A1U9JUA9</accession>
<dbReference type="HAMAP" id="MF_00406">
    <property type="entry name" value="FabZ"/>
    <property type="match status" value="1"/>
</dbReference>
<keyword evidence="7 9" id="KW-0456">Lyase</keyword>
<dbReference type="InterPro" id="IPR013114">
    <property type="entry name" value="FabA_FabZ"/>
</dbReference>
<dbReference type="Pfam" id="PF07977">
    <property type="entry name" value="FabA"/>
    <property type="match status" value="1"/>
</dbReference>
<keyword evidence="5 9" id="KW-0441">Lipid A biosynthesis</keyword>
<comment type="subcellular location">
    <subcellularLocation>
        <location evidence="1 9">Cytoplasm</location>
    </subcellularLocation>
</comment>
<reference evidence="10 11" key="1">
    <citation type="journal article" date="2010" name="Science">
        <title>Genomic comparison of the ants Camponotus floridanus and Harpegnathos saltator.</title>
        <authorList>
            <person name="Bonasio R."/>
            <person name="Zhang G."/>
            <person name="Ye C."/>
            <person name="Mutti N.S."/>
            <person name="Fang X."/>
            <person name="Qin N."/>
            <person name="Donahue G."/>
            <person name="Yang P."/>
            <person name="Li Q."/>
            <person name="Li C."/>
            <person name="Zhang P."/>
            <person name="Huang Z."/>
            <person name="Berger S.L."/>
            <person name="Reinberg D."/>
            <person name="Wang J."/>
            <person name="Liebig J."/>
        </authorList>
    </citation>
    <scope>NUCLEOTIDE SEQUENCE [LARGE SCALE GENOMIC DNA]</scope>
    <source>
        <strain evidence="10 11">Hsal</strain>
    </source>
</reference>
<dbReference type="GO" id="GO:0016020">
    <property type="term" value="C:membrane"/>
    <property type="evidence" value="ECO:0007669"/>
    <property type="project" value="GOC"/>
</dbReference>
<comment type="catalytic activity">
    <reaction evidence="9">
        <text>a (3R)-hydroxyacyl-[ACP] = a (2E)-enoyl-[ACP] + H2O</text>
        <dbReference type="Rhea" id="RHEA:13097"/>
        <dbReference type="Rhea" id="RHEA-COMP:9925"/>
        <dbReference type="Rhea" id="RHEA-COMP:9945"/>
        <dbReference type="ChEBI" id="CHEBI:15377"/>
        <dbReference type="ChEBI" id="CHEBI:78784"/>
        <dbReference type="ChEBI" id="CHEBI:78827"/>
        <dbReference type="EC" id="4.2.1.59"/>
    </reaction>
</comment>
<dbReference type="Gene3D" id="3.10.129.10">
    <property type="entry name" value="Hotdog Thioesterase"/>
    <property type="match status" value="1"/>
</dbReference>
<reference evidence="10 11" key="2">
    <citation type="journal article" date="2016" name="Sci. Rep.">
        <title>The genome of Rhizobiales bacteria in predatory ants reveals urease gene functions but no genes for nitrogen fixation.</title>
        <authorList>
            <person name="Neuvonen M.M."/>
            <person name="Tamarit D."/>
            <person name="Naslund K."/>
            <person name="Liebig J."/>
            <person name="Feldhaar H."/>
            <person name="Moran N.A."/>
            <person name="Guy L."/>
            <person name="Andersson S.G."/>
        </authorList>
    </citation>
    <scope>NUCLEOTIDE SEQUENCE [LARGE SCALE GENOMIC DNA]</scope>
    <source>
        <strain evidence="10 11">Hsal</strain>
    </source>
</reference>
<evidence type="ECO:0000256" key="4">
    <source>
        <dbReference type="ARBA" id="ARBA00022516"/>
    </source>
</evidence>
<evidence type="ECO:0000256" key="6">
    <source>
        <dbReference type="ARBA" id="ARBA00023098"/>
    </source>
</evidence>
<evidence type="ECO:0000256" key="3">
    <source>
        <dbReference type="ARBA" id="ARBA00022490"/>
    </source>
</evidence>
<evidence type="ECO:0000256" key="5">
    <source>
        <dbReference type="ARBA" id="ARBA00022556"/>
    </source>
</evidence>
<keyword evidence="6 9" id="KW-0443">Lipid metabolism</keyword>
<dbReference type="GO" id="GO:0005737">
    <property type="term" value="C:cytoplasm"/>
    <property type="evidence" value="ECO:0007669"/>
    <property type="project" value="UniProtKB-SubCell"/>
</dbReference>
<dbReference type="CDD" id="cd01288">
    <property type="entry name" value="FabZ"/>
    <property type="match status" value="1"/>
</dbReference>
<dbReference type="GO" id="GO:0019171">
    <property type="term" value="F:(3R)-hydroxyacyl-[acyl-carrier-protein] dehydratase activity"/>
    <property type="evidence" value="ECO:0007669"/>
    <property type="project" value="UniProtKB-EC"/>
</dbReference>
<evidence type="ECO:0000256" key="7">
    <source>
        <dbReference type="ARBA" id="ARBA00023239"/>
    </source>
</evidence>